<evidence type="ECO:0000313" key="1">
    <source>
        <dbReference type="EMBL" id="GEA52724.1"/>
    </source>
</evidence>
<dbReference type="Proteomes" id="UP000318717">
    <property type="component" value="Unassembled WGS sequence"/>
</dbReference>
<name>A0A4Y3I2Q4_9VIBR</name>
<sequence>MALNSTSSRDSNHNLVLKSRQLGYYMRGFEADSDQTFIKCNTNCCALVPTKKETDKLDDI</sequence>
<gene>
    <name evidence="1" type="ORF">VIN01S_35280</name>
</gene>
<comment type="caution">
    <text evidence="1">The sequence shown here is derived from an EMBL/GenBank/DDBJ whole genome shotgun (WGS) entry which is preliminary data.</text>
</comment>
<accession>A0A4Y3I2Q4</accession>
<evidence type="ECO:0000313" key="2">
    <source>
        <dbReference type="Proteomes" id="UP000318717"/>
    </source>
</evidence>
<keyword evidence="2" id="KW-1185">Reference proteome</keyword>
<proteinExistence type="predicted"/>
<protein>
    <submittedName>
        <fullName evidence="1">Uncharacterized protein</fullName>
    </submittedName>
</protein>
<dbReference type="EMBL" id="BJLF01000024">
    <property type="protein sequence ID" value="GEA52724.1"/>
    <property type="molecule type" value="Genomic_DNA"/>
</dbReference>
<organism evidence="1 2">
    <name type="scientific">Vibrio inusitatus NBRC 102082</name>
    <dbReference type="NCBI Taxonomy" id="1219070"/>
    <lineage>
        <taxon>Bacteria</taxon>
        <taxon>Pseudomonadati</taxon>
        <taxon>Pseudomonadota</taxon>
        <taxon>Gammaproteobacteria</taxon>
        <taxon>Vibrionales</taxon>
        <taxon>Vibrionaceae</taxon>
        <taxon>Vibrio</taxon>
    </lineage>
</organism>
<dbReference type="AlphaFoldDB" id="A0A4Y3I2Q4"/>
<reference evidence="1 2" key="1">
    <citation type="submission" date="2019-06" db="EMBL/GenBank/DDBJ databases">
        <title>Whole genome shotgun sequence of Vibrio inusitatus NBRC 102082.</title>
        <authorList>
            <person name="Hosoyama A."/>
            <person name="Uohara A."/>
            <person name="Ohji S."/>
            <person name="Ichikawa N."/>
        </authorList>
    </citation>
    <scope>NUCLEOTIDE SEQUENCE [LARGE SCALE GENOMIC DNA]</scope>
    <source>
        <strain evidence="1 2">NBRC 102082</strain>
    </source>
</reference>